<feature type="non-terminal residue" evidence="8">
    <location>
        <position position="81"/>
    </location>
</feature>
<name>Q8MUF2_BOMMA</name>
<dbReference type="PROSITE" id="PS00539">
    <property type="entry name" value="PYROKININ"/>
    <property type="match status" value="2"/>
</dbReference>
<dbReference type="InterPro" id="IPR001484">
    <property type="entry name" value="Pyrokinin_CS"/>
</dbReference>
<feature type="compositionally biased region" description="Low complexity" evidence="7">
    <location>
        <begin position="1"/>
        <end position="17"/>
    </location>
</feature>
<dbReference type="GO" id="GO:0042811">
    <property type="term" value="P:pheromone biosynthetic process"/>
    <property type="evidence" value="ECO:0007669"/>
    <property type="project" value="InterPro"/>
</dbReference>
<dbReference type="InterPro" id="IPR008730">
    <property type="entry name" value="PBAN"/>
</dbReference>
<organism evidence="8">
    <name type="scientific">Bombyx mandarina</name>
    <name type="common">Wild silk moth</name>
    <name type="synonym">Wild silkworm</name>
    <dbReference type="NCBI Taxonomy" id="7092"/>
    <lineage>
        <taxon>Eukaryota</taxon>
        <taxon>Metazoa</taxon>
        <taxon>Ecdysozoa</taxon>
        <taxon>Arthropoda</taxon>
        <taxon>Hexapoda</taxon>
        <taxon>Insecta</taxon>
        <taxon>Pterygota</taxon>
        <taxon>Neoptera</taxon>
        <taxon>Endopterygota</taxon>
        <taxon>Lepidoptera</taxon>
        <taxon>Glossata</taxon>
        <taxon>Ditrysia</taxon>
        <taxon>Bombycoidea</taxon>
        <taxon>Bombycidae</taxon>
        <taxon>Bombycinae</taxon>
        <taxon>Bombyx</taxon>
    </lineage>
</organism>
<comment type="similarity">
    <text evidence="2">Belongs to the pyrokinin family.</text>
</comment>
<evidence type="ECO:0000256" key="7">
    <source>
        <dbReference type="SAM" id="MobiDB-lite"/>
    </source>
</evidence>
<evidence type="ECO:0000256" key="2">
    <source>
        <dbReference type="ARBA" id="ARBA00007714"/>
    </source>
</evidence>
<sequence length="81" mass="9037">QRRSSSPPNSGGASPNPRRMTASNSSPGSEGGSLRTCLLRQLTRKCYQPDPEVMESRTRYFSPRLGRTMSFSPRLGRELSY</sequence>
<dbReference type="GO" id="GO:0007218">
    <property type="term" value="P:neuropeptide signaling pathway"/>
    <property type="evidence" value="ECO:0007669"/>
    <property type="project" value="UniProtKB-KW"/>
</dbReference>
<comment type="subcellular location">
    <subcellularLocation>
        <location evidence="1">Secreted</location>
    </subcellularLocation>
</comment>
<evidence type="ECO:0000256" key="6">
    <source>
        <dbReference type="ARBA" id="ARBA00023320"/>
    </source>
</evidence>
<evidence type="ECO:0000313" key="8">
    <source>
        <dbReference type="EMBL" id="AAM88284.1"/>
    </source>
</evidence>
<dbReference type="GO" id="GO:0005576">
    <property type="term" value="C:extracellular region"/>
    <property type="evidence" value="ECO:0007669"/>
    <property type="project" value="UniProtKB-SubCell"/>
</dbReference>
<feature type="non-terminal residue" evidence="8">
    <location>
        <position position="1"/>
    </location>
</feature>
<dbReference type="EMBL" id="AF525780">
    <property type="protein sequence ID" value="AAM88284.1"/>
    <property type="molecule type" value="Genomic_DNA"/>
</dbReference>
<dbReference type="GO" id="GO:0005184">
    <property type="term" value="F:neuropeptide hormone activity"/>
    <property type="evidence" value="ECO:0007669"/>
    <property type="project" value="InterPro"/>
</dbReference>
<keyword evidence="6 8" id="KW-0527">Neuropeptide</keyword>
<keyword evidence="5" id="KW-0027">Amidation</keyword>
<protein>
    <submittedName>
        <fullName evidence="8">Pheromone biosythesis activating neuropeptide</fullName>
    </submittedName>
</protein>
<keyword evidence="3" id="KW-0964">Secreted</keyword>
<evidence type="ECO:0000256" key="3">
    <source>
        <dbReference type="ARBA" id="ARBA00022525"/>
    </source>
</evidence>
<accession>Q8MUF2</accession>
<evidence type="ECO:0000256" key="5">
    <source>
        <dbReference type="ARBA" id="ARBA00022815"/>
    </source>
</evidence>
<dbReference type="AlphaFoldDB" id="Q8MUF2"/>
<evidence type="ECO:0000256" key="1">
    <source>
        <dbReference type="ARBA" id="ARBA00004613"/>
    </source>
</evidence>
<evidence type="ECO:0000256" key="4">
    <source>
        <dbReference type="ARBA" id="ARBA00022702"/>
    </source>
</evidence>
<dbReference type="Pfam" id="PF05874">
    <property type="entry name" value="PBAN"/>
    <property type="match status" value="1"/>
</dbReference>
<feature type="region of interest" description="Disordered" evidence="7">
    <location>
        <begin position="1"/>
        <end position="34"/>
    </location>
</feature>
<reference evidence="8" key="1">
    <citation type="submission" date="2002-06" db="EMBL/GenBank/DDBJ databases">
        <title>Cloning of a gene encoding the protein for pheromone biosythesis activating neuropeptide in the Chinese wild silkworm, Bombyx mandarina.</title>
        <authorList>
            <person name="Xu C."/>
            <person name="Liu Y."/>
            <person name="Lu C."/>
            <person name="Xiang Z."/>
        </authorList>
    </citation>
    <scope>NUCLEOTIDE SEQUENCE</scope>
    <source>
        <strain evidence="8">Shanxi</strain>
    </source>
</reference>
<proteinExistence type="inferred from homology"/>
<keyword evidence="4" id="KW-0372">Hormone</keyword>